<evidence type="ECO:0000313" key="3">
    <source>
        <dbReference type="EnsemblMetazoa" id="AMIN007562-PA"/>
    </source>
</evidence>
<accession>A0A182WB34</accession>
<feature type="chain" id="PRO_5008141145" description="DUF4794 domain-containing protein" evidence="2">
    <location>
        <begin position="25"/>
        <end position="218"/>
    </location>
</feature>
<feature type="signal peptide" evidence="2">
    <location>
        <begin position="1"/>
        <end position="24"/>
    </location>
</feature>
<dbReference type="EnsemblMetazoa" id="AMIN007562-RA">
    <property type="protein sequence ID" value="AMIN007562-PA"/>
    <property type="gene ID" value="AMIN007562"/>
</dbReference>
<keyword evidence="4" id="KW-1185">Reference proteome</keyword>
<evidence type="ECO:0000313" key="4">
    <source>
        <dbReference type="Proteomes" id="UP000075920"/>
    </source>
</evidence>
<dbReference type="VEuPathDB" id="VectorBase:AMIN007562"/>
<name>A0A182WB34_9DIPT</name>
<sequence length="218" mass="24449">MSFLMNRSNILSILTLTFLGVCYGSPVLKSAPGIEIFPAGQTFPDPVVAVRSQTPAPFTTQRTITYQPAPQQIQYQQPELQGRFQQPQQLQQIQYQQPQQPQPIQYQQPQQVQYQQPQQVYYQRPQQFQYQQPTYQPQSPVYYTQQPVQYTQPAYSPYYNQPIRAASPRPDGQNSSLGIFGTIARAFGLNTGSSTRSTRPSTSSSSGLGLLGSAFGLG</sequence>
<evidence type="ECO:0000256" key="1">
    <source>
        <dbReference type="SAM" id="MobiDB-lite"/>
    </source>
</evidence>
<evidence type="ECO:0000256" key="2">
    <source>
        <dbReference type="SAM" id="SignalP"/>
    </source>
</evidence>
<proteinExistence type="predicted"/>
<dbReference type="Proteomes" id="UP000075920">
    <property type="component" value="Unassembled WGS sequence"/>
</dbReference>
<reference evidence="4" key="1">
    <citation type="submission" date="2013-03" db="EMBL/GenBank/DDBJ databases">
        <title>The Genome Sequence of Anopheles minimus MINIMUS1.</title>
        <authorList>
            <consortium name="The Broad Institute Genomics Platform"/>
            <person name="Neafsey D.E."/>
            <person name="Walton C."/>
            <person name="Walker B."/>
            <person name="Young S.K."/>
            <person name="Zeng Q."/>
            <person name="Gargeya S."/>
            <person name="Fitzgerald M."/>
            <person name="Haas B."/>
            <person name="Abouelleil A."/>
            <person name="Allen A.W."/>
            <person name="Alvarado L."/>
            <person name="Arachchi H.M."/>
            <person name="Berlin A.M."/>
            <person name="Chapman S.B."/>
            <person name="Gainer-Dewar J."/>
            <person name="Goldberg J."/>
            <person name="Griggs A."/>
            <person name="Gujja S."/>
            <person name="Hansen M."/>
            <person name="Howarth C."/>
            <person name="Imamovic A."/>
            <person name="Ireland A."/>
            <person name="Larimer J."/>
            <person name="McCowan C."/>
            <person name="Murphy C."/>
            <person name="Pearson M."/>
            <person name="Poon T.W."/>
            <person name="Priest M."/>
            <person name="Roberts A."/>
            <person name="Saif S."/>
            <person name="Shea T."/>
            <person name="Sisk P."/>
            <person name="Sykes S."/>
            <person name="Wortman J."/>
            <person name="Nusbaum C."/>
            <person name="Birren B."/>
        </authorList>
    </citation>
    <scope>NUCLEOTIDE SEQUENCE [LARGE SCALE GENOMIC DNA]</scope>
    <source>
        <strain evidence="4">MINIMUS1</strain>
    </source>
</reference>
<evidence type="ECO:0008006" key="5">
    <source>
        <dbReference type="Google" id="ProtNLM"/>
    </source>
</evidence>
<reference evidence="3" key="2">
    <citation type="submission" date="2020-05" db="UniProtKB">
        <authorList>
            <consortium name="EnsemblMetazoa"/>
        </authorList>
    </citation>
    <scope>IDENTIFICATION</scope>
    <source>
        <strain evidence="3">MINIMUS1</strain>
    </source>
</reference>
<organism evidence="3 4">
    <name type="scientific">Anopheles minimus</name>
    <dbReference type="NCBI Taxonomy" id="112268"/>
    <lineage>
        <taxon>Eukaryota</taxon>
        <taxon>Metazoa</taxon>
        <taxon>Ecdysozoa</taxon>
        <taxon>Arthropoda</taxon>
        <taxon>Hexapoda</taxon>
        <taxon>Insecta</taxon>
        <taxon>Pterygota</taxon>
        <taxon>Neoptera</taxon>
        <taxon>Endopterygota</taxon>
        <taxon>Diptera</taxon>
        <taxon>Nematocera</taxon>
        <taxon>Culicoidea</taxon>
        <taxon>Culicidae</taxon>
        <taxon>Anophelinae</taxon>
        <taxon>Anopheles</taxon>
    </lineage>
</organism>
<dbReference type="AlphaFoldDB" id="A0A182WB34"/>
<keyword evidence="2" id="KW-0732">Signal</keyword>
<feature type="region of interest" description="Disordered" evidence="1">
    <location>
        <begin position="86"/>
        <end position="110"/>
    </location>
</feature>
<protein>
    <recommendedName>
        <fullName evidence="5">DUF4794 domain-containing protein</fullName>
    </recommendedName>
</protein>